<keyword evidence="4" id="KW-0539">Nucleus</keyword>
<dbReference type="FunFam" id="3.80.10.10:FF:000026">
    <property type="entry name" value="U2 small nuclear ribonucleoprotein A"/>
    <property type="match status" value="1"/>
</dbReference>
<evidence type="ECO:0000256" key="5">
    <source>
        <dbReference type="ARBA" id="ARBA00024196"/>
    </source>
</evidence>
<dbReference type="InterPro" id="IPR044640">
    <property type="entry name" value="RU2A"/>
</dbReference>
<dbReference type="GO" id="GO:0005686">
    <property type="term" value="C:U2 snRNP"/>
    <property type="evidence" value="ECO:0007669"/>
    <property type="project" value="TreeGrafter"/>
</dbReference>
<organism evidence="7 8">
    <name type="scientific">Cladophialophora chaetospira</name>
    <dbReference type="NCBI Taxonomy" id="386627"/>
    <lineage>
        <taxon>Eukaryota</taxon>
        <taxon>Fungi</taxon>
        <taxon>Dikarya</taxon>
        <taxon>Ascomycota</taxon>
        <taxon>Pezizomycotina</taxon>
        <taxon>Eurotiomycetes</taxon>
        <taxon>Chaetothyriomycetidae</taxon>
        <taxon>Chaetothyriales</taxon>
        <taxon>Herpotrichiellaceae</taxon>
        <taxon>Cladophialophora</taxon>
    </lineage>
</organism>
<dbReference type="EMBL" id="JAPDRK010000004">
    <property type="protein sequence ID" value="KAJ9613278.1"/>
    <property type="molecule type" value="Genomic_DNA"/>
</dbReference>
<dbReference type="InterPro" id="IPR001611">
    <property type="entry name" value="Leu-rich_rpt"/>
</dbReference>
<reference evidence="7" key="1">
    <citation type="submission" date="2022-10" db="EMBL/GenBank/DDBJ databases">
        <title>Culturing micro-colonial fungi from biological soil crusts in the Mojave desert and describing Neophaeococcomyces mojavensis, and introducing the new genera and species Taxawa tesnikishii.</title>
        <authorList>
            <person name="Kurbessoian T."/>
            <person name="Stajich J.E."/>
        </authorList>
    </citation>
    <scope>NUCLEOTIDE SEQUENCE</scope>
    <source>
        <strain evidence="7">TK_41</strain>
    </source>
</reference>
<dbReference type="GO" id="GO:0000398">
    <property type="term" value="P:mRNA splicing, via spliceosome"/>
    <property type="evidence" value="ECO:0007669"/>
    <property type="project" value="InterPro"/>
</dbReference>
<dbReference type="AlphaFoldDB" id="A0AA39CMJ0"/>
<evidence type="ECO:0000256" key="2">
    <source>
        <dbReference type="ARBA" id="ARBA00022614"/>
    </source>
</evidence>
<name>A0AA39CMJ0_9EURO</name>
<dbReference type="PANTHER" id="PTHR10552">
    <property type="entry name" value="U2 SMALL NUCLEAR RIBONUCLEOPROTEIN A"/>
    <property type="match status" value="1"/>
</dbReference>
<keyword evidence="2" id="KW-0433">Leucine-rich repeat</keyword>
<keyword evidence="8" id="KW-1185">Reference proteome</keyword>
<protein>
    <recommendedName>
        <fullName evidence="6">U2 small nuclear ribonucleoprotein A'</fullName>
    </recommendedName>
</protein>
<gene>
    <name evidence="7" type="primary">LEA1</name>
    <name evidence="7" type="ORF">H2200_003220</name>
</gene>
<dbReference type="SUPFAM" id="SSF52058">
    <property type="entry name" value="L domain-like"/>
    <property type="match status" value="1"/>
</dbReference>
<dbReference type="Proteomes" id="UP001172673">
    <property type="component" value="Unassembled WGS sequence"/>
</dbReference>
<evidence type="ECO:0000313" key="7">
    <source>
        <dbReference type="EMBL" id="KAJ9613278.1"/>
    </source>
</evidence>
<dbReference type="PROSITE" id="PS51450">
    <property type="entry name" value="LRR"/>
    <property type="match status" value="1"/>
</dbReference>
<keyword evidence="3" id="KW-0677">Repeat</keyword>
<dbReference type="PANTHER" id="PTHR10552:SF6">
    <property type="entry name" value="U2 SMALL NUCLEAR RIBONUCLEOPROTEIN A"/>
    <property type="match status" value="1"/>
</dbReference>
<dbReference type="GO" id="GO:0030620">
    <property type="term" value="F:U2 snRNA binding"/>
    <property type="evidence" value="ECO:0007669"/>
    <property type="project" value="InterPro"/>
</dbReference>
<evidence type="ECO:0000313" key="8">
    <source>
        <dbReference type="Proteomes" id="UP001172673"/>
    </source>
</evidence>
<comment type="similarity">
    <text evidence="5">Belongs to the U2 small nuclear ribonucleoprotein A family.</text>
</comment>
<sequence length="241" mass="26982">MRLTADLIHNSLSYLNPLKERELDLRGHKIPTIENLGVAGPQDAIDFTDNDITIISNFPLSPRLNTLLFARNRIQSVDKKISEQIPNLKTLVLTNNHVKELADLEGLTGCGALVHLSLLENPVTKKEHYRSYLIWAIPSLRFLDFQKVKDVERKQAADLFGTAEKPTELVAKIKGVKSRTFDVGSAGSQKGVRTKLTDSEKKRVERMIQNAKSFQEIERIEKDLAEGRIPAGAADADRMVS</sequence>
<dbReference type="InterPro" id="IPR032675">
    <property type="entry name" value="LRR_dom_sf"/>
</dbReference>
<proteinExistence type="inferred from homology"/>
<comment type="subcellular location">
    <subcellularLocation>
        <location evidence="1">Nucleus</location>
    </subcellularLocation>
</comment>
<comment type="caution">
    <text evidence="7">The sequence shown here is derived from an EMBL/GenBank/DDBJ whole genome shotgun (WGS) entry which is preliminary data.</text>
</comment>
<evidence type="ECO:0000256" key="6">
    <source>
        <dbReference type="ARBA" id="ARBA00024238"/>
    </source>
</evidence>
<dbReference type="Pfam" id="PF14580">
    <property type="entry name" value="LRR_9"/>
    <property type="match status" value="1"/>
</dbReference>
<evidence type="ECO:0000256" key="1">
    <source>
        <dbReference type="ARBA" id="ARBA00004123"/>
    </source>
</evidence>
<evidence type="ECO:0000256" key="4">
    <source>
        <dbReference type="ARBA" id="ARBA00023242"/>
    </source>
</evidence>
<evidence type="ECO:0000256" key="3">
    <source>
        <dbReference type="ARBA" id="ARBA00022737"/>
    </source>
</evidence>
<dbReference type="Gene3D" id="3.80.10.10">
    <property type="entry name" value="Ribonuclease Inhibitor"/>
    <property type="match status" value="1"/>
</dbReference>
<accession>A0AA39CMJ0</accession>